<keyword evidence="2" id="KW-1185">Reference proteome</keyword>
<evidence type="ECO:0000313" key="2">
    <source>
        <dbReference type="Proteomes" id="UP000192342"/>
    </source>
</evidence>
<proteinExistence type="predicted"/>
<dbReference type="Proteomes" id="UP000192342">
    <property type="component" value="Unassembled WGS sequence"/>
</dbReference>
<dbReference type="InterPro" id="IPR021243">
    <property type="entry name" value="DUF2804"/>
</dbReference>
<dbReference type="EMBL" id="AQQV01000001">
    <property type="protein sequence ID" value="ORE89325.1"/>
    <property type="molecule type" value="Genomic_DNA"/>
</dbReference>
<dbReference type="STRING" id="1317117.ATO7_05580"/>
<reference evidence="1 2" key="1">
    <citation type="submission" date="2013-04" db="EMBL/GenBank/DDBJ databases">
        <title>Oceanococcus atlanticus 22II-S10r2 Genome Sequencing.</title>
        <authorList>
            <person name="Lai Q."/>
            <person name="Li G."/>
            <person name="Shao Z."/>
        </authorList>
    </citation>
    <scope>NUCLEOTIDE SEQUENCE [LARGE SCALE GENOMIC DNA]</scope>
    <source>
        <strain evidence="1 2">22II-S10r2</strain>
    </source>
</reference>
<accession>A0A1Y1SI30</accession>
<dbReference type="AlphaFoldDB" id="A0A1Y1SI30"/>
<dbReference type="PANTHER" id="PTHR35868">
    <property type="entry name" value="DUF2804 DOMAIN-CONTAINING PROTEIN-RELATED"/>
    <property type="match status" value="1"/>
</dbReference>
<gene>
    <name evidence="1" type="ORF">ATO7_05580</name>
</gene>
<dbReference type="PANTHER" id="PTHR35868:SF4">
    <property type="entry name" value="DUF2804 DOMAIN-CONTAINING PROTEIN"/>
    <property type="match status" value="1"/>
</dbReference>
<evidence type="ECO:0000313" key="1">
    <source>
        <dbReference type="EMBL" id="ORE89325.1"/>
    </source>
</evidence>
<sequence>MSSPRALITPDGAPRFGHFSDALHINLGDYRHRTPMGRPAGPLARWIGYKRFQYFGILSDQVLAGCALVHLRHAAMAFVYVYSPEHGMQFEKTFRLPLGLGCRLSDDPCNGVSRLRSGRTRIELGYSDNPRVKTLSVKVPGKLDIEAQFDETAGQFQPMSLCTRIGRNGWVYAHKVAALPAQGHIECRGQRYNLADVQAYAHHDFSAGYMRRETFWNWACFSGTSTAGEAVGLNVSCGVNETSYSENCYWRQGRLQHLGPCQFEYDWDAPSESDWRVTNHDGRLDMVFTPAGAYTERFNLGFAASDFKQIFGHFSGRIVGAEGELIEVLAMPGFVEDQYAKW</sequence>
<protein>
    <recommendedName>
        <fullName evidence="3">DUF2804 domain-containing protein</fullName>
    </recommendedName>
</protein>
<organism evidence="1 2">
    <name type="scientific">Oceanococcus atlanticus</name>
    <dbReference type="NCBI Taxonomy" id="1317117"/>
    <lineage>
        <taxon>Bacteria</taxon>
        <taxon>Pseudomonadati</taxon>
        <taxon>Pseudomonadota</taxon>
        <taxon>Gammaproteobacteria</taxon>
        <taxon>Chromatiales</taxon>
        <taxon>Oceanococcaceae</taxon>
        <taxon>Oceanococcus</taxon>
    </lineage>
</organism>
<dbReference type="RefSeq" id="WP_083560340.1">
    <property type="nucleotide sequence ID" value="NZ_AQQV01000001.1"/>
</dbReference>
<evidence type="ECO:0008006" key="3">
    <source>
        <dbReference type="Google" id="ProtNLM"/>
    </source>
</evidence>
<name>A0A1Y1SI30_9GAMM</name>
<comment type="caution">
    <text evidence="1">The sequence shown here is derived from an EMBL/GenBank/DDBJ whole genome shotgun (WGS) entry which is preliminary data.</text>
</comment>
<dbReference type="OrthoDB" id="9134802at2"/>
<dbReference type="Pfam" id="PF10974">
    <property type="entry name" value="DUF2804"/>
    <property type="match status" value="1"/>
</dbReference>